<evidence type="ECO:0000313" key="3">
    <source>
        <dbReference type="Proteomes" id="UP000231259"/>
    </source>
</evidence>
<protein>
    <recommendedName>
        <fullName evidence="4">Exopolysaccharide biosynthesis protein</fullName>
    </recommendedName>
</protein>
<accession>A0A2G8RDI2</accession>
<keyword evidence="1" id="KW-0472">Membrane</keyword>
<dbReference type="PANTHER" id="PTHR41795">
    <property type="entry name" value="EXOPOLYSACCHARIDE SYNTHESIS PROTEIN"/>
    <property type="match status" value="1"/>
</dbReference>
<proteinExistence type="predicted"/>
<feature type="transmembrane region" description="Helical" evidence="1">
    <location>
        <begin position="180"/>
        <end position="199"/>
    </location>
</feature>
<keyword evidence="1" id="KW-1133">Transmembrane helix</keyword>
<organism evidence="2 3">
    <name type="scientific">Puniceibacterium antarcticum</name>
    <dbReference type="NCBI Taxonomy" id="1206336"/>
    <lineage>
        <taxon>Bacteria</taxon>
        <taxon>Pseudomonadati</taxon>
        <taxon>Pseudomonadota</taxon>
        <taxon>Alphaproteobacteria</taxon>
        <taxon>Rhodobacterales</taxon>
        <taxon>Paracoccaceae</taxon>
        <taxon>Puniceibacterium</taxon>
    </lineage>
</organism>
<sequence>MTETSQPISQRAPSLSALLDAVRDLGEERDTVTFADVMQALGRASTTALLFIPGIVATSPLSGIPGLSTFCGIIITLVSAQALLGRRSLWLPGFVTRRRLEGTRIRDALAKVRGITAFLDRHTHQRLDVLVRPPGDKVLLAICMLCGMIMPFLELIPFSASVAAACVTLLSVAILTLDGLLAAVALGFLATAAGLIVWLL</sequence>
<evidence type="ECO:0000313" key="2">
    <source>
        <dbReference type="EMBL" id="PIL19635.1"/>
    </source>
</evidence>
<dbReference type="Pfam" id="PF06055">
    <property type="entry name" value="ExoD"/>
    <property type="match status" value="1"/>
</dbReference>
<comment type="caution">
    <text evidence="2">The sequence shown here is derived from an EMBL/GenBank/DDBJ whole genome shotgun (WGS) entry which is preliminary data.</text>
</comment>
<dbReference type="PANTHER" id="PTHR41795:SF1">
    <property type="entry name" value="EXOPOLYSACCHARIDE SYNTHESIS PROTEIN"/>
    <property type="match status" value="1"/>
</dbReference>
<dbReference type="OrthoDB" id="7949130at2"/>
<dbReference type="EMBL" id="AWWI01000096">
    <property type="protein sequence ID" value="PIL19635.1"/>
    <property type="molecule type" value="Genomic_DNA"/>
</dbReference>
<dbReference type="AlphaFoldDB" id="A0A2G8RDI2"/>
<evidence type="ECO:0000256" key="1">
    <source>
        <dbReference type="SAM" id="Phobius"/>
    </source>
</evidence>
<dbReference type="Proteomes" id="UP000231259">
    <property type="component" value="Unassembled WGS sequence"/>
</dbReference>
<keyword evidence="3" id="KW-1185">Reference proteome</keyword>
<dbReference type="PIRSF" id="PIRSF033239">
    <property type="entry name" value="ExoD"/>
    <property type="match status" value="1"/>
</dbReference>
<dbReference type="InterPro" id="IPR010331">
    <property type="entry name" value="ExoD"/>
</dbReference>
<dbReference type="RefSeq" id="WP_099911444.1">
    <property type="nucleotide sequence ID" value="NZ_AWWI01000096.1"/>
</dbReference>
<evidence type="ECO:0008006" key="4">
    <source>
        <dbReference type="Google" id="ProtNLM"/>
    </source>
</evidence>
<gene>
    <name evidence="2" type="ORF">P775_14010</name>
</gene>
<reference evidence="2 3" key="1">
    <citation type="submission" date="2013-09" db="EMBL/GenBank/DDBJ databases">
        <title>Genome sequencing of Phaeobacter antarcticus sp. nov. SM1211.</title>
        <authorList>
            <person name="Zhang X.-Y."/>
            <person name="Liu C."/>
            <person name="Chen X.-L."/>
            <person name="Xie B.-B."/>
            <person name="Qin Q.-L."/>
            <person name="Rong J.-C."/>
            <person name="Zhang Y.-Z."/>
        </authorList>
    </citation>
    <scope>NUCLEOTIDE SEQUENCE [LARGE SCALE GENOMIC DNA]</scope>
    <source>
        <strain evidence="2 3">SM1211</strain>
    </source>
</reference>
<name>A0A2G8RDI2_9RHOB</name>
<keyword evidence="1" id="KW-0812">Transmembrane</keyword>